<comment type="caution">
    <text evidence="1">The sequence shown here is derived from an EMBL/GenBank/DDBJ whole genome shotgun (WGS) entry which is preliminary data.</text>
</comment>
<evidence type="ECO:0000313" key="2">
    <source>
        <dbReference type="Proteomes" id="UP000035444"/>
    </source>
</evidence>
<name>A0A0H2MB39_9PROT</name>
<dbReference type="STRING" id="1489064.WH96_16760"/>
<keyword evidence="2" id="KW-1185">Reference proteome</keyword>
<organism evidence="1 2">
    <name type="scientific">Kiloniella spongiae</name>
    <dbReference type="NCBI Taxonomy" id="1489064"/>
    <lineage>
        <taxon>Bacteria</taxon>
        <taxon>Pseudomonadati</taxon>
        <taxon>Pseudomonadota</taxon>
        <taxon>Alphaproteobacteria</taxon>
        <taxon>Rhodospirillales</taxon>
        <taxon>Kiloniellaceae</taxon>
        <taxon>Kiloniella</taxon>
    </lineage>
</organism>
<protein>
    <submittedName>
        <fullName evidence="1">Uncharacterized protein</fullName>
    </submittedName>
</protein>
<reference evidence="1 2" key="1">
    <citation type="submission" date="2015-03" db="EMBL/GenBank/DDBJ databases">
        <title>Genome Sequence of Kiloniella spongiae MEBiC09566, isolated from a marine sponge.</title>
        <authorList>
            <person name="Shao Z."/>
            <person name="Wang L."/>
            <person name="Li X."/>
        </authorList>
    </citation>
    <scope>NUCLEOTIDE SEQUENCE [LARGE SCALE GENOMIC DNA]</scope>
    <source>
        <strain evidence="1 2">MEBiC09566</strain>
    </source>
</reference>
<dbReference type="EMBL" id="LAQL01000013">
    <property type="protein sequence ID" value="KLN59528.1"/>
    <property type="molecule type" value="Genomic_DNA"/>
</dbReference>
<evidence type="ECO:0000313" key="1">
    <source>
        <dbReference type="EMBL" id="KLN59528.1"/>
    </source>
</evidence>
<accession>A0A0H2MB39</accession>
<dbReference type="Proteomes" id="UP000035444">
    <property type="component" value="Unassembled WGS sequence"/>
</dbReference>
<sequence>MAKMAENWLILYIEDKMRLAQFVPFVLSPLLFAAGCTYQGDIDKPYTQKATWFSYVGGDDIRARCAPGITEYRFVYNAVYDEQIRSYEITGKPGEPAEMISRVQEGHGLDVTEISLSDPLAQFGWKKSTTNLSVSEMGELESLLKASGAGEPITKGARLRSDDFYWVSALCYDGAFVYNGWKKTSEGFEHLAFMPFLFKHDKTDIKVNPFRDVGGKHIARLHQSKAEKRKHFDLEVGNNGLVTGF</sequence>
<proteinExistence type="predicted"/>
<dbReference type="AlphaFoldDB" id="A0A0H2MB39"/>
<gene>
    <name evidence="1" type="ORF">WH96_16760</name>
</gene>